<dbReference type="InterPro" id="IPR000241">
    <property type="entry name" value="RlmKL-like_Mtase"/>
</dbReference>
<evidence type="ECO:0000256" key="2">
    <source>
        <dbReference type="ARBA" id="ARBA00022679"/>
    </source>
</evidence>
<keyword evidence="1 5" id="KW-0489">Methyltransferase</keyword>
<dbReference type="InterPro" id="IPR029063">
    <property type="entry name" value="SAM-dependent_MTases_sf"/>
</dbReference>
<dbReference type="PROSITE" id="PS00092">
    <property type="entry name" value="N6_MTASE"/>
    <property type="match status" value="1"/>
</dbReference>
<reference evidence="5" key="1">
    <citation type="submission" date="2020-08" db="EMBL/GenBank/DDBJ databases">
        <title>Genome public.</title>
        <authorList>
            <person name="Liu C."/>
            <person name="Sun Q."/>
        </authorList>
    </citation>
    <scope>NUCLEOTIDE SEQUENCE</scope>
    <source>
        <strain evidence="5">NSJ-54</strain>
    </source>
</reference>
<dbReference type="InterPro" id="IPR004114">
    <property type="entry name" value="THUMP_dom"/>
</dbReference>
<dbReference type="AlphaFoldDB" id="A0A926E8F3"/>
<dbReference type="GO" id="GO:0008990">
    <property type="term" value="F:rRNA (guanine-N2-)-methyltransferase activity"/>
    <property type="evidence" value="ECO:0007669"/>
    <property type="project" value="TreeGrafter"/>
</dbReference>
<dbReference type="PANTHER" id="PTHR47313:SF1">
    <property type="entry name" value="RIBOSOMAL RNA LARGE SUBUNIT METHYLTRANSFERASE K_L"/>
    <property type="match status" value="1"/>
</dbReference>
<gene>
    <name evidence="5" type="ORF">H8709_03010</name>
</gene>
<dbReference type="Gene3D" id="3.30.2130.30">
    <property type="match status" value="1"/>
</dbReference>
<evidence type="ECO:0000256" key="3">
    <source>
        <dbReference type="PROSITE-ProRule" id="PRU00529"/>
    </source>
</evidence>
<comment type="caution">
    <text evidence="5">The sequence shown here is derived from an EMBL/GenBank/DDBJ whole genome shotgun (WGS) entry which is preliminary data.</text>
</comment>
<accession>A0A926E8F3</accession>
<dbReference type="Pfam" id="PF22020">
    <property type="entry name" value="RlmL_1st"/>
    <property type="match status" value="1"/>
</dbReference>
<feature type="domain" description="THUMP" evidence="4">
    <location>
        <begin position="44"/>
        <end position="154"/>
    </location>
</feature>
<proteinExistence type="predicted"/>
<dbReference type="InterPro" id="IPR002052">
    <property type="entry name" value="DNA_methylase_N6_adenine_CS"/>
</dbReference>
<dbReference type="RefSeq" id="WP_262396882.1">
    <property type="nucleotide sequence ID" value="NZ_JACRTC010000001.1"/>
</dbReference>
<dbReference type="Pfam" id="PF01170">
    <property type="entry name" value="UPF0020"/>
    <property type="match status" value="1"/>
</dbReference>
<organism evidence="5 6">
    <name type="scientific">Zongyangia hominis</name>
    <dbReference type="NCBI Taxonomy" id="2763677"/>
    <lineage>
        <taxon>Bacteria</taxon>
        <taxon>Bacillati</taxon>
        <taxon>Bacillota</taxon>
        <taxon>Clostridia</taxon>
        <taxon>Eubacteriales</taxon>
        <taxon>Oscillospiraceae</taxon>
        <taxon>Zongyangia</taxon>
    </lineage>
</organism>
<dbReference type="SUPFAM" id="SSF53335">
    <property type="entry name" value="S-adenosyl-L-methionine-dependent methyltransferases"/>
    <property type="match status" value="1"/>
</dbReference>
<evidence type="ECO:0000256" key="1">
    <source>
        <dbReference type="ARBA" id="ARBA00022603"/>
    </source>
</evidence>
<protein>
    <submittedName>
        <fullName evidence="5">Class I SAM-dependent RNA methyltransferase</fullName>
    </submittedName>
</protein>
<evidence type="ECO:0000259" key="4">
    <source>
        <dbReference type="PROSITE" id="PS51165"/>
    </source>
</evidence>
<keyword evidence="6" id="KW-1185">Reference proteome</keyword>
<dbReference type="PROSITE" id="PS01261">
    <property type="entry name" value="UPF0020"/>
    <property type="match status" value="1"/>
</dbReference>
<keyword evidence="3" id="KW-0694">RNA-binding</keyword>
<sequence>MKMKLSCPCMFGLEGVLGDEARRLELENVQVVDGRVSFDGGFAELAKANIHLRTAERVQIILAEFPAYSFEDLFQGVKAIPWEDFVGKKDSFPVKGWSLNSKLHSVPDCQSIVKKAVVTRLSDVYHQSWFEETGPLHQIQFSIMKDRVTIMLDTSGPGLHKRGYRRNANLAPIKETLAAGIVLLSRLRKDANVIDPFCGSGTFLIESAMVAMNIAPGINRRFDCERWGAIPQEIWKQTRQEALSAIDKQAGYHGYGFDIDDAAVELSRENAKKAGVSPRIRVEKRDIGSFSTDFESAVIYCNPPYGERMLEVSAAREIYRTMGQVFEHRKYLKYYIISPDEEFEQLFGRRADKRRKLYNGMLKCQLYMYFK</sequence>
<dbReference type="EMBL" id="JACRTC010000001">
    <property type="protein sequence ID" value="MBC8569795.1"/>
    <property type="molecule type" value="Genomic_DNA"/>
</dbReference>
<name>A0A926E8F3_9FIRM</name>
<dbReference type="Pfam" id="PF02926">
    <property type="entry name" value="THUMP"/>
    <property type="match status" value="1"/>
</dbReference>
<dbReference type="PANTHER" id="PTHR47313">
    <property type="entry name" value="RIBOSOMAL RNA LARGE SUBUNIT METHYLTRANSFERASE K/L"/>
    <property type="match status" value="1"/>
</dbReference>
<dbReference type="GO" id="GO:0070043">
    <property type="term" value="F:rRNA (guanine-N7-)-methyltransferase activity"/>
    <property type="evidence" value="ECO:0007669"/>
    <property type="project" value="TreeGrafter"/>
</dbReference>
<dbReference type="PROSITE" id="PS51165">
    <property type="entry name" value="THUMP"/>
    <property type="match status" value="1"/>
</dbReference>
<dbReference type="CDD" id="cd11715">
    <property type="entry name" value="THUMP_AdoMetMT"/>
    <property type="match status" value="1"/>
</dbReference>
<dbReference type="Proteomes" id="UP000660861">
    <property type="component" value="Unassembled WGS sequence"/>
</dbReference>
<dbReference type="SMART" id="SM00981">
    <property type="entry name" value="THUMP"/>
    <property type="match status" value="1"/>
</dbReference>
<keyword evidence="2" id="KW-0808">Transferase</keyword>
<evidence type="ECO:0000313" key="6">
    <source>
        <dbReference type="Proteomes" id="UP000660861"/>
    </source>
</evidence>
<dbReference type="CDD" id="cd02440">
    <property type="entry name" value="AdoMet_MTases"/>
    <property type="match status" value="1"/>
</dbReference>
<dbReference type="Gene3D" id="3.40.50.150">
    <property type="entry name" value="Vaccinia Virus protein VP39"/>
    <property type="match status" value="1"/>
</dbReference>
<dbReference type="InterPro" id="IPR054170">
    <property type="entry name" value="RlmL_1st"/>
</dbReference>
<dbReference type="InterPro" id="IPR053943">
    <property type="entry name" value="RlmKL-like_Mtase_CS"/>
</dbReference>
<dbReference type="GO" id="GO:0003723">
    <property type="term" value="F:RNA binding"/>
    <property type="evidence" value="ECO:0007669"/>
    <property type="project" value="UniProtKB-UniRule"/>
</dbReference>
<evidence type="ECO:0000313" key="5">
    <source>
        <dbReference type="EMBL" id="MBC8569795.1"/>
    </source>
</evidence>